<feature type="domain" description="AMP-dependent synthetase/ligase" evidence="1">
    <location>
        <begin position="47"/>
        <end position="360"/>
    </location>
</feature>
<dbReference type="STRING" id="2903.R1E938"/>
<dbReference type="Gene3D" id="3.40.50.12780">
    <property type="entry name" value="N-terminal domain of ligase-like"/>
    <property type="match status" value="1"/>
</dbReference>
<dbReference type="Proteomes" id="UP000013827">
    <property type="component" value="Unassembled WGS sequence"/>
</dbReference>
<dbReference type="GO" id="GO:0031956">
    <property type="term" value="F:medium-chain fatty acid-CoA ligase activity"/>
    <property type="evidence" value="ECO:0007669"/>
    <property type="project" value="TreeGrafter"/>
</dbReference>
<dbReference type="HOGENOM" id="CLU_000022_59_7_1"/>
<reference evidence="2" key="2">
    <citation type="submission" date="2024-10" db="UniProtKB">
        <authorList>
            <consortium name="EnsemblProtists"/>
        </authorList>
    </citation>
    <scope>IDENTIFICATION</scope>
</reference>
<dbReference type="AlphaFoldDB" id="A0A0D3J7M6"/>
<dbReference type="PROSITE" id="PS00455">
    <property type="entry name" value="AMP_BINDING"/>
    <property type="match status" value="1"/>
</dbReference>
<dbReference type="KEGG" id="ehx:EMIHUDRAFT_209079"/>
<dbReference type="GeneID" id="17265012"/>
<dbReference type="GO" id="GO:0006631">
    <property type="term" value="P:fatty acid metabolic process"/>
    <property type="evidence" value="ECO:0007669"/>
    <property type="project" value="TreeGrafter"/>
</dbReference>
<dbReference type="Pfam" id="PF00501">
    <property type="entry name" value="AMP-binding"/>
    <property type="match status" value="1"/>
</dbReference>
<sequence length="409" mass="42901">MHGLRETAAASSSVDPTSRLVRGGLSHVIGDTSEPLSELTVDGMFCETVRRTPDRLALSSPAQSIRYSWNELEEQVATAAAGLLSIGVGSGDRVGCWLPNVAEYVVMQLATSRIGAILTCLNPAYKLAELQHALRLAGVKALLFCPGGARSDHTAVVERLLQTAEEAAPCLERAVPSLERVIALSGGAGGPCSRAAASSLQHPMAMAYADVLEGGKRSRDQGLAAASLRGDGLEERSRAPAAAAALSHEDVTNIQFTSGTTGLPKAVGLTHRNIVNNGRFVARGMRLTSDDAVCLPVPLFHCFGLVLGSLACISTGAAIVFPSRTFDPRAALQAVQEERCSALYGVPTMFLAQLALSDFGSSNLPSASMLNVELVPPVKRVAPSFVTMMDRPYWAITVSVGAFATTTVS</sequence>
<dbReference type="InterPro" id="IPR042099">
    <property type="entry name" value="ANL_N_sf"/>
</dbReference>
<dbReference type="PANTHER" id="PTHR43201:SF30">
    <property type="entry name" value="AMP-DEPENDENT SYNTHETASE_LIGASE DOMAIN-CONTAINING PROTEIN"/>
    <property type="match status" value="1"/>
</dbReference>
<reference evidence="3" key="1">
    <citation type="journal article" date="2013" name="Nature">
        <title>Pan genome of the phytoplankton Emiliania underpins its global distribution.</title>
        <authorList>
            <person name="Read B.A."/>
            <person name="Kegel J."/>
            <person name="Klute M.J."/>
            <person name="Kuo A."/>
            <person name="Lefebvre S.C."/>
            <person name="Maumus F."/>
            <person name="Mayer C."/>
            <person name="Miller J."/>
            <person name="Monier A."/>
            <person name="Salamov A."/>
            <person name="Young J."/>
            <person name="Aguilar M."/>
            <person name="Claverie J.M."/>
            <person name="Frickenhaus S."/>
            <person name="Gonzalez K."/>
            <person name="Herman E.K."/>
            <person name="Lin Y.C."/>
            <person name="Napier J."/>
            <person name="Ogata H."/>
            <person name="Sarno A.F."/>
            <person name="Shmutz J."/>
            <person name="Schroeder D."/>
            <person name="de Vargas C."/>
            <person name="Verret F."/>
            <person name="von Dassow P."/>
            <person name="Valentin K."/>
            <person name="Van de Peer Y."/>
            <person name="Wheeler G."/>
            <person name="Dacks J.B."/>
            <person name="Delwiche C.F."/>
            <person name="Dyhrman S.T."/>
            <person name="Glockner G."/>
            <person name="John U."/>
            <person name="Richards T."/>
            <person name="Worden A.Z."/>
            <person name="Zhang X."/>
            <person name="Grigoriev I.V."/>
            <person name="Allen A.E."/>
            <person name="Bidle K."/>
            <person name="Borodovsky M."/>
            <person name="Bowler C."/>
            <person name="Brownlee C."/>
            <person name="Cock J.M."/>
            <person name="Elias M."/>
            <person name="Gladyshev V.N."/>
            <person name="Groth M."/>
            <person name="Guda C."/>
            <person name="Hadaegh A."/>
            <person name="Iglesias-Rodriguez M.D."/>
            <person name="Jenkins J."/>
            <person name="Jones B.M."/>
            <person name="Lawson T."/>
            <person name="Leese F."/>
            <person name="Lindquist E."/>
            <person name="Lobanov A."/>
            <person name="Lomsadze A."/>
            <person name="Malik S.B."/>
            <person name="Marsh M.E."/>
            <person name="Mackinder L."/>
            <person name="Mock T."/>
            <person name="Mueller-Roeber B."/>
            <person name="Pagarete A."/>
            <person name="Parker M."/>
            <person name="Probert I."/>
            <person name="Quesneville H."/>
            <person name="Raines C."/>
            <person name="Rensing S.A."/>
            <person name="Riano-Pachon D.M."/>
            <person name="Richier S."/>
            <person name="Rokitta S."/>
            <person name="Shiraiwa Y."/>
            <person name="Soanes D.M."/>
            <person name="van der Giezen M."/>
            <person name="Wahlund T.M."/>
            <person name="Williams B."/>
            <person name="Wilson W."/>
            <person name="Wolfe G."/>
            <person name="Wurch L.L."/>
        </authorList>
    </citation>
    <scope>NUCLEOTIDE SEQUENCE</scope>
</reference>
<dbReference type="EnsemblProtists" id="EOD19511">
    <property type="protein sequence ID" value="EOD19511"/>
    <property type="gene ID" value="EMIHUDRAFT_209079"/>
</dbReference>
<organism evidence="2 3">
    <name type="scientific">Emiliania huxleyi (strain CCMP1516)</name>
    <dbReference type="NCBI Taxonomy" id="280463"/>
    <lineage>
        <taxon>Eukaryota</taxon>
        <taxon>Haptista</taxon>
        <taxon>Haptophyta</taxon>
        <taxon>Prymnesiophyceae</taxon>
        <taxon>Isochrysidales</taxon>
        <taxon>Noelaerhabdaceae</taxon>
        <taxon>Emiliania</taxon>
    </lineage>
</organism>
<dbReference type="Gene3D" id="3.40.50.980">
    <property type="match status" value="1"/>
</dbReference>
<dbReference type="RefSeq" id="XP_005771940.1">
    <property type="nucleotide sequence ID" value="XM_005771883.1"/>
</dbReference>
<name>A0A0D3J7M6_EMIH1</name>
<dbReference type="InterPro" id="IPR020845">
    <property type="entry name" value="AMP-binding_CS"/>
</dbReference>
<keyword evidence="3" id="KW-1185">Reference proteome</keyword>
<dbReference type="SUPFAM" id="SSF56801">
    <property type="entry name" value="Acetyl-CoA synthetase-like"/>
    <property type="match status" value="1"/>
</dbReference>
<dbReference type="PANTHER" id="PTHR43201">
    <property type="entry name" value="ACYL-COA SYNTHETASE"/>
    <property type="match status" value="1"/>
</dbReference>
<dbReference type="InterPro" id="IPR000873">
    <property type="entry name" value="AMP-dep_synth/lig_dom"/>
</dbReference>
<dbReference type="PaxDb" id="2903-EOD19511"/>
<accession>A0A0D3J7M6</accession>
<proteinExistence type="predicted"/>
<dbReference type="OMA" id="KQDVRWS"/>
<evidence type="ECO:0000259" key="1">
    <source>
        <dbReference type="Pfam" id="PF00501"/>
    </source>
</evidence>
<evidence type="ECO:0000313" key="2">
    <source>
        <dbReference type="EnsemblProtists" id="EOD19511"/>
    </source>
</evidence>
<evidence type="ECO:0000313" key="3">
    <source>
        <dbReference type="Proteomes" id="UP000013827"/>
    </source>
</evidence>
<protein>
    <recommendedName>
        <fullName evidence="1">AMP-dependent synthetase/ligase domain-containing protein</fullName>
    </recommendedName>
</protein>
<dbReference type="eggNOG" id="KOG1177">
    <property type="taxonomic scope" value="Eukaryota"/>
</dbReference>